<dbReference type="CDD" id="cd14830">
    <property type="entry name" value="Delta_COP_N"/>
    <property type="match status" value="1"/>
</dbReference>
<comment type="subunit">
    <text evidence="3 11">Oligomeric complex that consists of at least the alpha, beta, beta', gamma, delta, epsilon and zeta subunits.</text>
</comment>
<name>A0AA88KPR5_NAELO</name>
<dbReference type="GeneID" id="68106437"/>
<feature type="compositionally biased region" description="Low complexity" evidence="12">
    <location>
        <begin position="222"/>
        <end position="249"/>
    </location>
</feature>
<dbReference type="SUPFAM" id="SSF49447">
    <property type="entry name" value="Second domain of Mu2 adaptin subunit (ap50) of ap2 adaptor"/>
    <property type="match status" value="1"/>
</dbReference>
<evidence type="ECO:0000256" key="1">
    <source>
        <dbReference type="ARBA" id="ARBA00004255"/>
    </source>
</evidence>
<comment type="subcellular location">
    <subcellularLocation>
        <location evidence="11">Cytoplasm</location>
    </subcellularLocation>
    <subcellularLocation>
        <location evidence="1 11">Golgi apparatus membrane</location>
        <topology evidence="1 11">Peripheral membrane protein</topology>
        <orientation evidence="1 11">Cytoplasmic side</orientation>
    </subcellularLocation>
    <subcellularLocation>
        <location evidence="11">Cytoplasmic vesicle</location>
        <location evidence="11">COPI-coated vesicle membrane</location>
        <topology evidence="11">Peripheral membrane protein</topology>
        <orientation evidence="11">Cytoplasmic side</orientation>
    </subcellularLocation>
</comment>
<comment type="similarity">
    <text evidence="2 11">Belongs to the adaptor complexes medium subunit family. Delta-COP subfamily.</text>
</comment>
<dbReference type="Proteomes" id="UP000816034">
    <property type="component" value="Unassembled WGS sequence"/>
</dbReference>
<keyword evidence="9 11" id="KW-0472">Membrane</keyword>
<dbReference type="PROSITE" id="PS51072">
    <property type="entry name" value="MHD"/>
    <property type="match status" value="1"/>
</dbReference>
<dbReference type="PANTHER" id="PTHR10121">
    <property type="entry name" value="COATOMER SUBUNIT DELTA"/>
    <property type="match status" value="1"/>
</dbReference>
<dbReference type="EMBL" id="PYSW02000007">
    <property type="protein sequence ID" value="KAG2389424.1"/>
    <property type="molecule type" value="Genomic_DNA"/>
</dbReference>
<protein>
    <recommendedName>
        <fullName evidence="11">Coatomer subunit delta</fullName>
    </recommendedName>
</protein>
<dbReference type="Gene3D" id="2.60.40.1170">
    <property type="entry name" value="Mu homology domain, subdomain B"/>
    <property type="match status" value="2"/>
</dbReference>
<feature type="domain" description="MHD" evidence="13">
    <location>
        <begin position="313"/>
        <end position="555"/>
    </location>
</feature>
<dbReference type="InterPro" id="IPR011012">
    <property type="entry name" value="Longin-like_dom_sf"/>
</dbReference>
<dbReference type="FunFam" id="3.30.450.60:FF:000003">
    <property type="entry name" value="Coatomer subunit delta"/>
    <property type="match status" value="1"/>
</dbReference>
<evidence type="ECO:0000259" key="13">
    <source>
        <dbReference type="PROSITE" id="PS51072"/>
    </source>
</evidence>
<dbReference type="GO" id="GO:0006888">
    <property type="term" value="P:endoplasmic reticulum to Golgi vesicle-mediated transport"/>
    <property type="evidence" value="ECO:0007669"/>
    <property type="project" value="TreeGrafter"/>
</dbReference>
<keyword evidence="5 11" id="KW-0963">Cytoplasm</keyword>
<evidence type="ECO:0000313" key="15">
    <source>
        <dbReference type="Proteomes" id="UP000816034"/>
    </source>
</evidence>
<dbReference type="InterPro" id="IPR027059">
    <property type="entry name" value="Coatomer_dsu"/>
</dbReference>
<evidence type="ECO:0000256" key="3">
    <source>
        <dbReference type="ARBA" id="ARBA00011775"/>
    </source>
</evidence>
<evidence type="ECO:0000256" key="2">
    <source>
        <dbReference type="ARBA" id="ARBA00010516"/>
    </source>
</evidence>
<evidence type="ECO:0000256" key="6">
    <source>
        <dbReference type="ARBA" id="ARBA00022892"/>
    </source>
</evidence>
<dbReference type="Pfam" id="PF00928">
    <property type="entry name" value="Adap_comp_sub"/>
    <property type="match status" value="1"/>
</dbReference>
<comment type="caution">
    <text evidence="14">The sequence shown here is derived from an EMBL/GenBank/DDBJ whole genome shotgun (WGS) entry which is preliminary data.</text>
</comment>
<dbReference type="SUPFAM" id="SSF64356">
    <property type="entry name" value="SNARE-like"/>
    <property type="match status" value="1"/>
</dbReference>
<dbReference type="GO" id="GO:0015031">
    <property type="term" value="P:protein transport"/>
    <property type="evidence" value="ECO:0007669"/>
    <property type="project" value="UniProtKB-KW"/>
</dbReference>
<evidence type="ECO:0000256" key="7">
    <source>
        <dbReference type="ARBA" id="ARBA00022927"/>
    </source>
</evidence>
<evidence type="ECO:0000256" key="8">
    <source>
        <dbReference type="ARBA" id="ARBA00023034"/>
    </source>
</evidence>
<organism evidence="14 15">
    <name type="scientific">Naegleria lovaniensis</name>
    <name type="common">Amoeba</name>
    <dbReference type="NCBI Taxonomy" id="51637"/>
    <lineage>
        <taxon>Eukaryota</taxon>
        <taxon>Discoba</taxon>
        <taxon>Heterolobosea</taxon>
        <taxon>Tetramitia</taxon>
        <taxon>Eutetramitia</taxon>
        <taxon>Vahlkampfiidae</taxon>
        <taxon>Naegleria</taxon>
    </lineage>
</organism>
<dbReference type="RefSeq" id="XP_044553416.1">
    <property type="nucleotide sequence ID" value="XM_044689920.1"/>
</dbReference>
<dbReference type="GO" id="GO:0006890">
    <property type="term" value="P:retrograde vesicle-mediated transport, Golgi to endoplasmic reticulum"/>
    <property type="evidence" value="ECO:0007669"/>
    <property type="project" value="UniProtKB-UniRule"/>
</dbReference>
<dbReference type="GO" id="GO:0000139">
    <property type="term" value="C:Golgi membrane"/>
    <property type="evidence" value="ECO:0007669"/>
    <property type="project" value="UniProtKB-SubCell"/>
</dbReference>
<keyword evidence="15" id="KW-1185">Reference proteome</keyword>
<dbReference type="AlphaFoldDB" id="A0AA88KPR5"/>
<dbReference type="PANTHER" id="PTHR10121:SF0">
    <property type="entry name" value="COATOMER SUBUNIT DELTA"/>
    <property type="match status" value="1"/>
</dbReference>
<keyword evidence="8 11" id="KW-0333">Golgi apparatus</keyword>
<proteinExistence type="inferred from homology"/>
<evidence type="ECO:0000256" key="5">
    <source>
        <dbReference type="ARBA" id="ARBA00022490"/>
    </source>
</evidence>
<dbReference type="Gene3D" id="3.30.450.60">
    <property type="match status" value="1"/>
</dbReference>
<dbReference type="InterPro" id="IPR028565">
    <property type="entry name" value="MHD"/>
</dbReference>
<keyword evidence="7 11" id="KW-0653">Protein transport</keyword>
<feature type="compositionally biased region" description="Polar residues" evidence="12">
    <location>
        <begin position="187"/>
        <end position="202"/>
    </location>
</feature>
<keyword evidence="6 11" id="KW-0931">ER-Golgi transport</keyword>
<accession>A0AA88KPR5</accession>
<comment type="function">
    <text evidence="11">The coatomer is a cytosolic protein complex that binds to dilysine motifs and reversibly associates with Golgi non-clathrin-coated vesicles, which further mediate biosynthetic protein transport from the ER, via the Golgi up to the trans Golgi network.</text>
</comment>
<dbReference type="InterPro" id="IPR036168">
    <property type="entry name" value="AP2_Mu_C_sf"/>
</dbReference>
<sequence>MVVISVSVISKVGKPLVARQYRDISRVRLEGLLSAFPKLMDPKSQHTFVETDSVRYVYQSLDQLFLVLITTKTSNIVEDLETLQLFSRIIKDICFSNQRNSGAGLNEEIILSNAFDLTFAFDEIVSLGYRESVTLHQVKDILKMESQEENLQEAIKQRQIENARSQAHLKATEIASRLALDGGKYTSGISSGDSRGMNQRQGDNVYVPPSSSNQGKYAGIGSNSSRESPSIVPSSPVTNSFSSSNGSENKNLKQQAKPSNLKQMILNRPNKKASSSLLNDLVSTGDISAQATETTTAPMVKSEIVETQKKVKVEDIHVEIKETLQVETNREGGLNSLDVKGEMYLTIAESASGFIKVRLENDLKDGFVSTSHPNIDKKMFTDEHSLALKRKDKAFPPNNPLKILTWRSKGNFDESILPFTVNCWPNPSGNETSVSIEYTLQDTNVELSNVIISVPIPTTNVTVESAESGTYRIDQKHSKFIWTFDLIDSSCPTGSIEFTVNERAEESKFFPVDISFTSADIISGVAVKDVLSVNDDSPQRFSVDRSLIVAEYKIV</sequence>
<keyword evidence="10" id="KW-0968">Cytoplasmic vesicle</keyword>
<dbReference type="GO" id="GO:0030126">
    <property type="term" value="C:COPI vesicle coat"/>
    <property type="evidence" value="ECO:0007669"/>
    <property type="project" value="UniProtKB-UniRule"/>
</dbReference>
<evidence type="ECO:0000256" key="10">
    <source>
        <dbReference type="ARBA" id="ARBA00023329"/>
    </source>
</evidence>
<evidence type="ECO:0000313" key="14">
    <source>
        <dbReference type="EMBL" id="KAG2389424.1"/>
    </source>
</evidence>
<reference evidence="14 15" key="1">
    <citation type="journal article" date="2018" name="BMC Genomics">
        <title>The genome of Naegleria lovaniensis, the basis for a comparative approach to unravel pathogenicity factors of the human pathogenic amoeba N. fowleri.</title>
        <authorList>
            <person name="Liechti N."/>
            <person name="Schurch N."/>
            <person name="Bruggmann R."/>
            <person name="Wittwer M."/>
        </authorList>
    </citation>
    <scope>NUCLEOTIDE SEQUENCE [LARGE SCALE GENOMIC DNA]</scope>
    <source>
        <strain evidence="14 15">ATCC 30569</strain>
    </source>
</reference>
<evidence type="ECO:0000256" key="11">
    <source>
        <dbReference type="RuleBase" id="RU366052"/>
    </source>
</evidence>
<keyword evidence="4 11" id="KW-0813">Transport</keyword>
<feature type="region of interest" description="Disordered" evidence="12">
    <location>
        <begin position="186"/>
        <end position="259"/>
    </location>
</feature>
<dbReference type="GO" id="GO:0051645">
    <property type="term" value="P:Golgi localization"/>
    <property type="evidence" value="ECO:0007669"/>
    <property type="project" value="TreeGrafter"/>
</dbReference>
<dbReference type="CDD" id="cd09254">
    <property type="entry name" value="AP_delta-COPI_MHD"/>
    <property type="match status" value="1"/>
</dbReference>
<evidence type="ECO:0000256" key="12">
    <source>
        <dbReference type="SAM" id="MobiDB-lite"/>
    </source>
</evidence>
<gene>
    <name evidence="14" type="ORF">C9374_013984</name>
</gene>
<evidence type="ECO:0000256" key="4">
    <source>
        <dbReference type="ARBA" id="ARBA00022448"/>
    </source>
</evidence>
<evidence type="ECO:0000256" key="9">
    <source>
        <dbReference type="ARBA" id="ARBA00023136"/>
    </source>
</evidence>